<dbReference type="PANTHER" id="PTHR43317">
    <property type="entry name" value="THERMOSPERMINE SYNTHASE ACAULIS5"/>
    <property type="match status" value="1"/>
</dbReference>
<dbReference type="GO" id="GO:0006596">
    <property type="term" value="P:polyamine biosynthetic process"/>
    <property type="evidence" value="ECO:0007669"/>
    <property type="project" value="UniProtKB-KW"/>
</dbReference>
<dbReference type="AlphaFoldDB" id="A0A3S5Y595"/>
<dbReference type="KEGG" id="req:REQ_16100"/>
<dbReference type="NCBIfam" id="NF037959">
    <property type="entry name" value="MFS_SpdSyn"/>
    <property type="match status" value="1"/>
</dbReference>
<dbReference type="EMBL" id="FN563149">
    <property type="protein sequence ID" value="CBH47687.1"/>
    <property type="molecule type" value="Genomic_DNA"/>
</dbReference>
<feature type="compositionally biased region" description="Basic and acidic residues" evidence="2">
    <location>
        <begin position="11"/>
        <end position="20"/>
    </location>
</feature>
<evidence type="ECO:0000256" key="2">
    <source>
        <dbReference type="SAM" id="MobiDB-lite"/>
    </source>
</evidence>
<keyword evidence="3" id="KW-0808">Transferase</keyword>
<dbReference type="GO" id="GO:0032259">
    <property type="term" value="P:methylation"/>
    <property type="evidence" value="ECO:0007669"/>
    <property type="project" value="UniProtKB-KW"/>
</dbReference>
<dbReference type="SUPFAM" id="SSF53335">
    <property type="entry name" value="S-adenosyl-L-methionine-dependent methyltransferases"/>
    <property type="match status" value="1"/>
</dbReference>
<dbReference type="InterPro" id="IPR029063">
    <property type="entry name" value="SAM-dependent_MTases_sf"/>
</dbReference>
<dbReference type="PANTHER" id="PTHR43317:SF1">
    <property type="entry name" value="THERMOSPERMINE SYNTHASE ACAULIS5"/>
    <property type="match status" value="1"/>
</dbReference>
<evidence type="ECO:0000256" key="1">
    <source>
        <dbReference type="ARBA" id="ARBA00023115"/>
    </source>
</evidence>
<keyword evidence="3" id="KW-0489">Methyltransferase</keyword>
<protein>
    <submittedName>
        <fullName evidence="3">SAM dependent methyltransferase</fullName>
    </submittedName>
</protein>
<dbReference type="Gene3D" id="3.40.50.150">
    <property type="entry name" value="Vaccinia Virus protein VP39"/>
    <property type="match status" value="1"/>
</dbReference>
<feature type="region of interest" description="Disordered" evidence="2">
    <location>
        <begin position="1"/>
        <end position="30"/>
    </location>
</feature>
<evidence type="ECO:0000313" key="4">
    <source>
        <dbReference type="Proteomes" id="UP000006892"/>
    </source>
</evidence>
<dbReference type="GO" id="GO:0008168">
    <property type="term" value="F:methyltransferase activity"/>
    <property type="evidence" value="ECO:0007669"/>
    <property type="project" value="UniProtKB-KW"/>
</dbReference>
<evidence type="ECO:0000313" key="3">
    <source>
        <dbReference type="EMBL" id="CBH47687.1"/>
    </source>
</evidence>
<accession>A0A3S5Y595</accession>
<keyword evidence="1" id="KW-0620">Polyamine biosynthesis</keyword>
<proteinExistence type="predicted"/>
<dbReference type="Proteomes" id="UP001154400">
    <property type="component" value="Chromosome"/>
</dbReference>
<reference evidence="3" key="1">
    <citation type="journal article" date="2010" name="PLoS Genet.">
        <title>The genome of a pathogenic rhodococcus: cooptive virulence underpinned by key gene acquisitions.</title>
        <authorList>
            <person name="Letek M."/>
            <person name="Gonzalez P."/>
            <person name="Macarthur I."/>
            <person name="Rodriguez H."/>
            <person name="Freeman T.C."/>
            <person name="Valero-Rello A."/>
            <person name="Blanco M."/>
            <person name="Buckley T."/>
            <person name="Cherevach I."/>
            <person name="Fahey R."/>
            <person name="Hapeshi A."/>
            <person name="Holdstock J."/>
            <person name="Leadon D."/>
            <person name="Navas J."/>
            <person name="Ocampo A."/>
            <person name="Quail M.A."/>
            <person name="Sanders M."/>
            <person name="Scortti M.M."/>
            <person name="Prescott J.F."/>
            <person name="Fogarty U."/>
            <person name="Meijer W.G."/>
            <person name="Parkhill J."/>
            <person name="Bentley S.D."/>
            <person name="Vazquez-Boland J.A."/>
        </authorList>
    </citation>
    <scope>NUCLEOTIDE SEQUENCE [LARGE SCALE GENOMIC DNA]</scope>
    <source>
        <strain evidence="3 4">103S</strain>
    </source>
</reference>
<gene>
    <name evidence="3" type="ordered locus">REQ_16100</name>
</gene>
<dbReference type="CDD" id="cd02440">
    <property type="entry name" value="AdoMet_MTases"/>
    <property type="match status" value="1"/>
</dbReference>
<organism evidence="3">
    <name type="scientific">Rhodococcus hoagii (strain 103S)</name>
    <name type="common">Rhodococcus equi</name>
    <dbReference type="NCBI Taxonomy" id="685727"/>
    <lineage>
        <taxon>Bacteria</taxon>
        <taxon>Bacillati</taxon>
        <taxon>Actinomycetota</taxon>
        <taxon>Actinomycetes</taxon>
        <taxon>Mycobacteriales</taxon>
        <taxon>Nocardiaceae</taxon>
        <taxon>Prescottella</taxon>
    </lineage>
</organism>
<name>A0A3S5Y595_RHOH1</name>
<sequence>MASMGRQRGGRRSEGRDPRGDGGPVAGTYEIDTGNCELEEDPFDQQSWILRINGEPSSHIDLADPRTLAFDYMRWISELILSQWDSSSKLRVLHLGGGACTLARAFASLYPDARQVVVELDGRLAVLVREWFDLPRAPLLRVRVGEARAVTETLTEDSRDVIVRDVFAGNSTPHPLTTLEFTRQARRVLAPGGIYVVNCGDTPDLRGARAEAATIGEVFEHTAIIADPAMLKGKRDGNIVIAGSDVPIATSTALASRVLGGGTQAHVWQDAQVRKFAESARVLRDDAAAAVESQPPQG</sequence>